<keyword evidence="2" id="KW-1185">Reference proteome</keyword>
<dbReference type="Proteomes" id="UP001164929">
    <property type="component" value="Chromosome 12"/>
</dbReference>
<evidence type="ECO:0000313" key="2">
    <source>
        <dbReference type="Proteomes" id="UP001164929"/>
    </source>
</evidence>
<protein>
    <submittedName>
        <fullName evidence="1">Uncharacterized protein</fullName>
    </submittedName>
</protein>
<evidence type="ECO:0000313" key="1">
    <source>
        <dbReference type="EMBL" id="KAJ6978084.1"/>
    </source>
</evidence>
<gene>
    <name evidence="1" type="ORF">NC653_029857</name>
</gene>
<dbReference type="EMBL" id="JAQIZT010000012">
    <property type="protein sequence ID" value="KAJ6978084.1"/>
    <property type="molecule type" value="Genomic_DNA"/>
</dbReference>
<name>A0AAD6Q3N5_9ROSI</name>
<organism evidence="1 2">
    <name type="scientific">Populus alba x Populus x berolinensis</name>
    <dbReference type="NCBI Taxonomy" id="444605"/>
    <lineage>
        <taxon>Eukaryota</taxon>
        <taxon>Viridiplantae</taxon>
        <taxon>Streptophyta</taxon>
        <taxon>Embryophyta</taxon>
        <taxon>Tracheophyta</taxon>
        <taxon>Spermatophyta</taxon>
        <taxon>Magnoliopsida</taxon>
        <taxon>eudicotyledons</taxon>
        <taxon>Gunneridae</taxon>
        <taxon>Pentapetalae</taxon>
        <taxon>rosids</taxon>
        <taxon>fabids</taxon>
        <taxon>Malpighiales</taxon>
        <taxon>Salicaceae</taxon>
        <taxon>Saliceae</taxon>
        <taxon>Populus</taxon>
    </lineage>
</organism>
<dbReference type="AlphaFoldDB" id="A0AAD6Q3N5"/>
<accession>A0AAD6Q3N5</accession>
<comment type="caution">
    <text evidence="1">The sequence shown here is derived from an EMBL/GenBank/DDBJ whole genome shotgun (WGS) entry which is preliminary data.</text>
</comment>
<sequence length="76" mass="8650">MQGQAVEEMSNTFERNVGIVDGTANHGVNCAARNDNEEISRKIVYIPPSTVQPRLKGTWFLWGQDLQSWKREAMNK</sequence>
<reference evidence="1" key="1">
    <citation type="journal article" date="2023" name="Mol. Ecol. Resour.">
        <title>Chromosome-level genome assembly of a triploid poplar Populus alba 'Berolinensis'.</title>
        <authorList>
            <person name="Chen S."/>
            <person name="Yu Y."/>
            <person name="Wang X."/>
            <person name="Wang S."/>
            <person name="Zhang T."/>
            <person name="Zhou Y."/>
            <person name="He R."/>
            <person name="Meng N."/>
            <person name="Wang Y."/>
            <person name="Liu W."/>
            <person name="Liu Z."/>
            <person name="Liu J."/>
            <person name="Guo Q."/>
            <person name="Huang H."/>
            <person name="Sederoff R.R."/>
            <person name="Wang G."/>
            <person name="Qu G."/>
            <person name="Chen S."/>
        </authorList>
    </citation>
    <scope>NUCLEOTIDE SEQUENCE</scope>
    <source>
        <strain evidence="1">SC-2020</strain>
    </source>
</reference>
<proteinExistence type="predicted"/>